<protein>
    <submittedName>
        <fullName evidence="1">Uncharacterized protein</fullName>
    </submittedName>
</protein>
<evidence type="ECO:0000313" key="2">
    <source>
        <dbReference type="Proteomes" id="UP000318102"/>
    </source>
</evidence>
<dbReference type="OrthoDB" id="1418862at1239"/>
<proteinExistence type="predicted"/>
<evidence type="ECO:0000313" key="1">
    <source>
        <dbReference type="EMBL" id="TVX85953.1"/>
    </source>
</evidence>
<name>A0A559IEQ7_9BACL</name>
<dbReference type="AlphaFoldDB" id="A0A559IEQ7"/>
<dbReference type="EMBL" id="VNJK01000006">
    <property type="protein sequence ID" value="TVX85953.1"/>
    <property type="molecule type" value="Genomic_DNA"/>
</dbReference>
<sequence>MKLRLNHLRKDEFAKANIRLIRSKLVGEEIDNIDFTNKAHYYTRCGCTYKKTYYKRFDFEETFIDVFACSCGAWTTNQMKCW</sequence>
<organism evidence="1 2">
    <name type="scientific">Paenibacillus agilis</name>
    <dbReference type="NCBI Taxonomy" id="3020863"/>
    <lineage>
        <taxon>Bacteria</taxon>
        <taxon>Bacillati</taxon>
        <taxon>Bacillota</taxon>
        <taxon>Bacilli</taxon>
        <taxon>Bacillales</taxon>
        <taxon>Paenibacillaceae</taxon>
        <taxon>Paenibacillus</taxon>
    </lineage>
</organism>
<dbReference type="Proteomes" id="UP000318102">
    <property type="component" value="Unassembled WGS sequence"/>
</dbReference>
<reference evidence="1 2" key="1">
    <citation type="submission" date="2019-07" db="EMBL/GenBank/DDBJ databases">
        <authorList>
            <person name="Kim J."/>
        </authorList>
    </citation>
    <scope>NUCLEOTIDE SEQUENCE [LARGE SCALE GENOMIC DNA]</scope>
    <source>
        <strain evidence="1 2">N4</strain>
    </source>
</reference>
<comment type="caution">
    <text evidence="1">The sequence shown here is derived from an EMBL/GenBank/DDBJ whole genome shotgun (WGS) entry which is preliminary data.</text>
</comment>
<accession>A0A559IEQ7</accession>
<dbReference type="RefSeq" id="WP_144994646.1">
    <property type="nucleotide sequence ID" value="NZ_VNJK01000006.1"/>
</dbReference>
<keyword evidence="2" id="KW-1185">Reference proteome</keyword>
<gene>
    <name evidence="1" type="ORF">FPZ44_23660</name>
</gene>